<comment type="caution">
    <text evidence="5">The sequence shown here is derived from an EMBL/GenBank/DDBJ whole genome shotgun (WGS) entry which is preliminary data.</text>
</comment>
<reference evidence="6" key="1">
    <citation type="journal article" date="2019" name="Int. J. Syst. Evol. Microbiol.">
        <title>The Global Catalogue of Microorganisms (GCM) 10K type strain sequencing project: providing services to taxonomists for standard genome sequencing and annotation.</title>
        <authorList>
            <consortium name="The Broad Institute Genomics Platform"/>
            <consortium name="The Broad Institute Genome Sequencing Center for Infectious Disease"/>
            <person name="Wu L."/>
            <person name="Ma J."/>
        </authorList>
    </citation>
    <scope>NUCLEOTIDE SEQUENCE [LARGE SCALE GENOMIC DNA]</scope>
    <source>
        <strain evidence="6">KACC 12597</strain>
    </source>
</reference>
<dbReference type="Proteomes" id="UP001597337">
    <property type="component" value="Unassembled WGS sequence"/>
</dbReference>
<dbReference type="Pfam" id="PF08534">
    <property type="entry name" value="Redoxin"/>
    <property type="match status" value="1"/>
</dbReference>
<dbReference type="InterPro" id="IPR013740">
    <property type="entry name" value="Redoxin"/>
</dbReference>
<dbReference type="InterPro" id="IPR036249">
    <property type="entry name" value="Thioredoxin-like_sf"/>
</dbReference>
<keyword evidence="2" id="KW-0201">Cytochrome c-type biogenesis</keyword>
<dbReference type="PANTHER" id="PTHR42852">
    <property type="entry name" value="THIOL:DISULFIDE INTERCHANGE PROTEIN DSBE"/>
    <property type="match status" value="1"/>
</dbReference>
<organism evidence="5 6">
    <name type="scientific">Thiorhodococcus fuscus</name>
    <dbReference type="NCBI Taxonomy" id="527200"/>
    <lineage>
        <taxon>Bacteria</taxon>
        <taxon>Pseudomonadati</taxon>
        <taxon>Pseudomonadota</taxon>
        <taxon>Gammaproteobacteria</taxon>
        <taxon>Chromatiales</taxon>
        <taxon>Chromatiaceae</taxon>
        <taxon>Thiorhodococcus</taxon>
    </lineage>
</organism>
<accession>A0ABW4Y7U4</accession>
<dbReference type="PROSITE" id="PS51352">
    <property type="entry name" value="THIOREDOXIN_2"/>
    <property type="match status" value="1"/>
</dbReference>
<dbReference type="InterPro" id="IPR013766">
    <property type="entry name" value="Thioredoxin_domain"/>
</dbReference>
<dbReference type="Gene3D" id="3.40.30.10">
    <property type="entry name" value="Glutaredoxin"/>
    <property type="match status" value="1"/>
</dbReference>
<keyword evidence="3" id="KW-0676">Redox-active center</keyword>
<dbReference type="PANTHER" id="PTHR42852:SF13">
    <property type="entry name" value="PROTEIN DIPZ"/>
    <property type="match status" value="1"/>
</dbReference>
<dbReference type="RefSeq" id="WP_386026351.1">
    <property type="nucleotide sequence ID" value="NZ_JBHUHX010000021.1"/>
</dbReference>
<evidence type="ECO:0000313" key="6">
    <source>
        <dbReference type="Proteomes" id="UP001597337"/>
    </source>
</evidence>
<comment type="subcellular location">
    <subcellularLocation>
        <location evidence="1">Cell envelope</location>
    </subcellularLocation>
</comment>
<name>A0ABW4Y7U4_9GAMM</name>
<dbReference type="InterPro" id="IPR050553">
    <property type="entry name" value="Thioredoxin_ResA/DsbE_sf"/>
</dbReference>
<dbReference type="PROSITE" id="PS00194">
    <property type="entry name" value="THIOREDOXIN_1"/>
    <property type="match status" value="1"/>
</dbReference>
<dbReference type="CDD" id="cd02966">
    <property type="entry name" value="TlpA_like_family"/>
    <property type="match status" value="1"/>
</dbReference>
<feature type="domain" description="Thioredoxin" evidence="4">
    <location>
        <begin position="42"/>
        <end position="183"/>
    </location>
</feature>
<evidence type="ECO:0000259" key="4">
    <source>
        <dbReference type="PROSITE" id="PS51352"/>
    </source>
</evidence>
<evidence type="ECO:0000313" key="5">
    <source>
        <dbReference type="EMBL" id="MFD2112236.1"/>
    </source>
</evidence>
<gene>
    <name evidence="5" type="ORF">ACFSJC_10335</name>
</gene>
<evidence type="ECO:0000256" key="2">
    <source>
        <dbReference type="ARBA" id="ARBA00022748"/>
    </source>
</evidence>
<protein>
    <submittedName>
        <fullName evidence="5">TlpA family protein disulfide reductase</fullName>
    </submittedName>
</protein>
<dbReference type="SUPFAM" id="SSF52833">
    <property type="entry name" value="Thioredoxin-like"/>
    <property type="match status" value="1"/>
</dbReference>
<evidence type="ECO:0000256" key="3">
    <source>
        <dbReference type="ARBA" id="ARBA00023284"/>
    </source>
</evidence>
<keyword evidence="6" id="KW-1185">Reference proteome</keyword>
<sequence>MKPLKVVLVTVLAGSISIGTAIFGQKWLGETPLVEGLSDRTQSRLHTLPDFRLTDLDGREVASNAWAGKVIVLNYWATWCPSCLEELPLFVSAQKALKDSGVQFVGIAVDRAEDVRAFIAEHPLDYPVLIADLQAVELSKKLGNRLEGLPFTAIFDRHGRKVFSQLGPMTESELQTQLATLVAPSARRSASAD</sequence>
<evidence type="ECO:0000256" key="1">
    <source>
        <dbReference type="ARBA" id="ARBA00004196"/>
    </source>
</evidence>
<dbReference type="InterPro" id="IPR017937">
    <property type="entry name" value="Thioredoxin_CS"/>
</dbReference>
<dbReference type="EMBL" id="JBHUHX010000021">
    <property type="protein sequence ID" value="MFD2112236.1"/>
    <property type="molecule type" value="Genomic_DNA"/>
</dbReference>
<proteinExistence type="predicted"/>